<dbReference type="WBParaSite" id="sdigi.contig12.g1256.t1">
    <property type="protein sequence ID" value="sdigi.contig12.g1256.t1"/>
    <property type="gene ID" value="sdigi.contig12.g1256"/>
</dbReference>
<dbReference type="GO" id="GO:0005615">
    <property type="term" value="C:extracellular space"/>
    <property type="evidence" value="ECO:0007669"/>
    <property type="project" value="TreeGrafter"/>
</dbReference>
<keyword evidence="1" id="KW-1185">Reference proteome</keyword>
<dbReference type="CDD" id="cd16021">
    <property type="entry name" value="ALP_like"/>
    <property type="match status" value="1"/>
</dbReference>
<reference evidence="2" key="1">
    <citation type="submission" date="2022-11" db="UniProtKB">
        <authorList>
            <consortium name="WormBaseParasite"/>
        </authorList>
    </citation>
    <scope>IDENTIFICATION</scope>
</reference>
<dbReference type="InterPro" id="IPR004245">
    <property type="entry name" value="DUF229"/>
</dbReference>
<evidence type="ECO:0000313" key="2">
    <source>
        <dbReference type="WBParaSite" id="sdigi.contig12.g1256.t1"/>
    </source>
</evidence>
<dbReference type="PANTHER" id="PTHR10974:SF6">
    <property type="entry name" value="PROTEIN CBG19234"/>
    <property type="match status" value="1"/>
</dbReference>
<proteinExistence type="predicted"/>
<organism evidence="1 2">
    <name type="scientific">Setaria digitata</name>
    <dbReference type="NCBI Taxonomy" id="48799"/>
    <lineage>
        <taxon>Eukaryota</taxon>
        <taxon>Metazoa</taxon>
        <taxon>Ecdysozoa</taxon>
        <taxon>Nematoda</taxon>
        <taxon>Chromadorea</taxon>
        <taxon>Rhabditida</taxon>
        <taxon>Spirurina</taxon>
        <taxon>Spiruromorpha</taxon>
        <taxon>Filarioidea</taxon>
        <taxon>Setariidae</taxon>
        <taxon>Setaria</taxon>
    </lineage>
</organism>
<protein>
    <submittedName>
        <fullName evidence="2">Uncharacterized protein</fullName>
    </submittedName>
</protein>
<dbReference type="Pfam" id="PF02995">
    <property type="entry name" value="DUF229"/>
    <property type="match status" value="1"/>
</dbReference>
<dbReference type="PANTHER" id="PTHR10974">
    <property type="entry name" value="FI08016P-RELATED"/>
    <property type="match status" value="1"/>
</dbReference>
<name>A0A915PEB8_9BILA</name>
<dbReference type="Proteomes" id="UP000887581">
    <property type="component" value="Unplaced"/>
</dbReference>
<dbReference type="AlphaFoldDB" id="A0A915PEB8"/>
<evidence type="ECO:0000313" key="1">
    <source>
        <dbReference type="Proteomes" id="UP000887581"/>
    </source>
</evidence>
<sequence>MPFSFLHAMSSTVALVKNMACVDQHVKTLKVMLYSGHNGQSLVGIIIVVLRLLPERRIYHLKSPNVDLSNFYDDPFNETLILENTCKLPVIEPYESNLEGYVEHYRSILCNSQMPNMASMDDGHLIVHGELEPWKKARIPKYKYCSCYYQGLTGGLYPNTSWYQLIGHPVQIPPNERLRVPYDQFIVRCYNKTLLGKISTEPFYNESMFYERAFVTFSKMDNEIKEQSEFARADPEKPSLSILVLDSVSRNQFLRHMHKTVKYMKRLGFITLEGYTKVGDNSAVNLLPVLAGKSILPQIGGDGNEILPMNKTVSLEDTNFLWKMMKDRKCVTMVNDDIGSVFRGLFYYPKGTFEGYKIPPAHFYFRPFHLFNTRHSIVPVSGQCLRTGQICADVYLDIWETFATKFKNLCHFSFNFLTDLTHNNPNYVEAIDERLSTSLQRLHDSGVFDSMALVVMGDHGNRIGSIQRTYVGRIEERAPLFSIRLPDAFTESDSMEFKYLIELAKNTTASNNNCLDTEQFKVVSEKPDVYAINQMVRHGLRDQINWPKIENKHAELEILYYEVNATVPVIRRNSTNRRIFMLFRIKHYVRVNEYALAGDPYVYYDDFGCAAKKLHTFCSVCI</sequence>
<accession>A0A915PEB8</accession>